<dbReference type="AlphaFoldDB" id="A0A6G1XAL1"/>
<protein>
    <recommendedName>
        <fullName evidence="2">Regulatory protein YycH domain-containing protein</fullName>
    </recommendedName>
</protein>
<feature type="transmembrane region" description="Helical" evidence="1">
    <location>
        <begin position="9"/>
        <end position="28"/>
    </location>
</feature>
<dbReference type="Gene3D" id="3.30.310.160">
    <property type="entry name" value="YycH protein, domain 2"/>
    <property type="match status" value="1"/>
</dbReference>
<keyword evidence="4" id="KW-1185">Reference proteome</keyword>
<dbReference type="CDD" id="cd15787">
    <property type="entry name" value="YycH_N"/>
    <property type="match status" value="1"/>
</dbReference>
<evidence type="ECO:0000256" key="1">
    <source>
        <dbReference type="SAM" id="Phobius"/>
    </source>
</evidence>
<dbReference type="InterPro" id="IPR042274">
    <property type="entry name" value="YycH/YycI_2"/>
</dbReference>
<evidence type="ECO:0000313" key="3">
    <source>
        <dbReference type="EMBL" id="MRG87977.1"/>
    </source>
</evidence>
<dbReference type="RefSeq" id="WP_153729860.1">
    <property type="nucleotide sequence ID" value="NZ_WJNH01000014.1"/>
</dbReference>
<feature type="domain" description="Regulatory protein YycH" evidence="2">
    <location>
        <begin position="4"/>
        <end position="416"/>
    </location>
</feature>
<dbReference type="Pfam" id="PF07435">
    <property type="entry name" value="YycH"/>
    <property type="match status" value="1"/>
</dbReference>
<evidence type="ECO:0000313" key="4">
    <source>
        <dbReference type="Proteomes" id="UP000480185"/>
    </source>
</evidence>
<keyword evidence="1" id="KW-1133">Transmembrane helix</keyword>
<name>A0A6G1XAL1_9BACI</name>
<sequence length="428" mass="50343">MNIENIKSAILAVLVLISLLLTIGIWNYSSANYQTNESDTLNISINGEKAELNEAVLPTQMVFHQEGHPLQFTDKTKEGEFYQALKEWDFRIYEDKTNVNINEEQTYVELIYPENIPVSLLPRMFNIGEDGLNADWDFNRLYLVLNNESNTIDVVFQSTVHERVMRTEVRETEAFQQVRQYMQSDDSFVHLLRYEVNNQVFYLPEEKLKLANQTYTTNNIPLEPIIHNLFQDPENVREYRGRYSDGYRLLEKHQVYSNQYYMKYKNPISGEFLEREELISQSLTFVNNHDGWTDDYMLFDILEGNSSIQYQMLFNGYPVMSRLGQIEQKWLDRELDTYVRPLIRLSTPLSQEHNTVRSGSEIIQILETEPRRFPEKSIEDIQIMYTMNEKQGYSSDIISLEPQWFIKYNGTWAPIPTEDSLIESQGGV</sequence>
<dbReference type="OrthoDB" id="2382185at2"/>
<organism evidence="3 4">
    <name type="scientific">Salinibacillus xinjiangensis</name>
    <dbReference type="NCBI Taxonomy" id="1229268"/>
    <lineage>
        <taxon>Bacteria</taxon>
        <taxon>Bacillati</taxon>
        <taxon>Bacillota</taxon>
        <taxon>Bacilli</taxon>
        <taxon>Bacillales</taxon>
        <taxon>Bacillaceae</taxon>
        <taxon>Salinibacillus</taxon>
    </lineage>
</organism>
<dbReference type="EMBL" id="WJNH01000014">
    <property type="protein sequence ID" value="MRG87977.1"/>
    <property type="molecule type" value="Genomic_DNA"/>
</dbReference>
<dbReference type="Proteomes" id="UP000480185">
    <property type="component" value="Unassembled WGS sequence"/>
</dbReference>
<comment type="caution">
    <text evidence="3">The sequence shown here is derived from an EMBL/GenBank/DDBJ whole genome shotgun (WGS) entry which is preliminary data.</text>
</comment>
<reference evidence="3 4" key="1">
    <citation type="submission" date="2019-11" db="EMBL/GenBank/DDBJ databases">
        <authorList>
            <person name="Li J."/>
        </authorList>
    </citation>
    <scope>NUCLEOTIDE SEQUENCE [LARGE SCALE GENOMIC DNA]</scope>
    <source>
        <strain evidence="3 4">J4</strain>
    </source>
</reference>
<keyword evidence="1" id="KW-0472">Membrane</keyword>
<proteinExistence type="predicted"/>
<dbReference type="Gene3D" id="3.10.450.310">
    <property type="match status" value="1"/>
</dbReference>
<keyword evidence="1" id="KW-0812">Transmembrane</keyword>
<accession>A0A6G1XAL1</accession>
<evidence type="ECO:0000259" key="2">
    <source>
        <dbReference type="Pfam" id="PF07435"/>
    </source>
</evidence>
<gene>
    <name evidence="3" type="ORF">GH754_17100</name>
</gene>
<dbReference type="InterPro" id="IPR009996">
    <property type="entry name" value="YycH"/>
</dbReference>